<organism evidence="2 3">
    <name type="scientific">Cellulosimicrobium funkei</name>
    <dbReference type="NCBI Taxonomy" id="264251"/>
    <lineage>
        <taxon>Bacteria</taxon>
        <taxon>Bacillati</taxon>
        <taxon>Actinomycetota</taxon>
        <taxon>Actinomycetes</taxon>
        <taxon>Micrococcales</taxon>
        <taxon>Promicromonosporaceae</taxon>
        <taxon>Cellulosimicrobium</taxon>
    </lineage>
</organism>
<name>A0A0H2KXT5_9MICO</name>
<protein>
    <recommendedName>
        <fullName evidence="4">Extracellular solute-binding protein</fullName>
    </recommendedName>
</protein>
<dbReference type="EMBL" id="JNBQ01000001">
    <property type="protein sequence ID" value="KLN36654.1"/>
    <property type="molecule type" value="Genomic_DNA"/>
</dbReference>
<accession>A0A0H2KXT5</accession>
<reference evidence="2 3" key="1">
    <citation type="submission" date="2014-05" db="EMBL/GenBank/DDBJ databases">
        <title>Cellulosimicrobium funkei U11 genome.</title>
        <authorList>
            <person name="Hu C."/>
            <person name="Gong Y."/>
            <person name="Wan W."/>
            <person name="Jiang M."/>
        </authorList>
    </citation>
    <scope>NUCLEOTIDE SEQUENCE [LARGE SCALE GENOMIC DNA]</scope>
    <source>
        <strain evidence="2 3">U11</strain>
    </source>
</reference>
<dbReference type="Proteomes" id="UP000035265">
    <property type="component" value="Unassembled WGS sequence"/>
</dbReference>
<keyword evidence="3" id="KW-1185">Reference proteome</keyword>
<dbReference type="PANTHER" id="PTHR43649:SF12">
    <property type="entry name" value="DIACETYLCHITOBIOSE BINDING PROTEIN DASA"/>
    <property type="match status" value="1"/>
</dbReference>
<dbReference type="RefSeq" id="WP_047231095.1">
    <property type="nucleotide sequence ID" value="NZ_JNBQ01000001.1"/>
</dbReference>
<feature type="chain" id="PRO_5038901075" description="Extracellular solute-binding protein" evidence="1">
    <location>
        <begin position="28"/>
        <end position="445"/>
    </location>
</feature>
<evidence type="ECO:0008006" key="4">
    <source>
        <dbReference type="Google" id="ProtNLM"/>
    </source>
</evidence>
<comment type="caution">
    <text evidence="2">The sequence shown here is derived from an EMBL/GenBank/DDBJ whole genome shotgun (WGS) entry which is preliminary data.</text>
</comment>
<sequence length="445" mass="47760">MKLPRTARRGIQAGVALTIVTSLAACAGGADPEQSGQGGEGGTTVSFRSWSPIEQTTRQMIDAFTTANPDVTIDATIFNYPEYVVDLQTRASSGTMPDLVGLQPGALTQQYRENLMPLEDCAAETWGDDWESKFFPIGLEQARMGNPEGDEHYYALPLLVQTVNLWANSDLLDEAGIEPPATWADLESAVDTLGGGSAAPFLLPAKDSWLRNVVFLQIANNIEPGLVYQAESGEASWTDPAVVEAFTYWQKLFTDGIAQQGALALDAYPNGVNQFEAGNAAMIPLGAWWIQQSDPSRSDIPPLSQGMEGYEPFLFPTIPGGAPEPQLVGGIDVALGISKDAKNPDLACQVLTDWIAGDGAQVLINTFNDLPAVQGLDPEEFTSDKQQEMWKTFTEDWMPEVQYSRYFESPNIDTAVADALSAVAAGQSTPEEAAASVQAVQDGLG</sequence>
<dbReference type="InterPro" id="IPR050490">
    <property type="entry name" value="Bact_solute-bd_prot1"/>
</dbReference>
<dbReference type="SUPFAM" id="SSF53850">
    <property type="entry name" value="Periplasmic binding protein-like II"/>
    <property type="match status" value="1"/>
</dbReference>
<feature type="signal peptide" evidence="1">
    <location>
        <begin position="1"/>
        <end position="27"/>
    </location>
</feature>
<gene>
    <name evidence="2" type="ORF">FB00_02020</name>
</gene>
<evidence type="ECO:0000313" key="3">
    <source>
        <dbReference type="Proteomes" id="UP000035265"/>
    </source>
</evidence>
<dbReference type="AlphaFoldDB" id="A0A0H2KXT5"/>
<dbReference type="STRING" id="264251.FB00_02020"/>
<dbReference type="PATRIC" id="fig|264251.5.peg.416"/>
<dbReference type="Gene3D" id="3.40.190.10">
    <property type="entry name" value="Periplasmic binding protein-like II"/>
    <property type="match status" value="2"/>
</dbReference>
<dbReference type="Pfam" id="PF01547">
    <property type="entry name" value="SBP_bac_1"/>
    <property type="match status" value="1"/>
</dbReference>
<evidence type="ECO:0000313" key="2">
    <source>
        <dbReference type="EMBL" id="KLN36654.1"/>
    </source>
</evidence>
<dbReference type="PROSITE" id="PS51257">
    <property type="entry name" value="PROKAR_LIPOPROTEIN"/>
    <property type="match status" value="1"/>
</dbReference>
<keyword evidence="1" id="KW-0732">Signal</keyword>
<dbReference type="InterPro" id="IPR006059">
    <property type="entry name" value="SBP"/>
</dbReference>
<dbReference type="PANTHER" id="PTHR43649">
    <property type="entry name" value="ARABINOSE-BINDING PROTEIN-RELATED"/>
    <property type="match status" value="1"/>
</dbReference>
<proteinExistence type="predicted"/>
<evidence type="ECO:0000256" key="1">
    <source>
        <dbReference type="SAM" id="SignalP"/>
    </source>
</evidence>